<dbReference type="EMBL" id="AWFH01000056">
    <property type="protein sequence ID" value="KCZ58647.1"/>
    <property type="molecule type" value="Genomic_DNA"/>
</dbReference>
<feature type="domain" description="Deacetylase PdaC" evidence="1">
    <location>
        <begin position="97"/>
        <end position="151"/>
    </location>
</feature>
<name>A0A059DYM3_9PROT</name>
<protein>
    <submittedName>
        <fullName evidence="2">DUF3298/DUF4163 domain-containing protein</fullName>
    </submittedName>
</protein>
<dbReference type="OrthoDB" id="4760806at2"/>
<evidence type="ECO:0000313" key="2">
    <source>
        <dbReference type="EMBL" id="HAE93958.1"/>
    </source>
</evidence>
<evidence type="ECO:0000313" key="3">
    <source>
        <dbReference type="EMBL" id="KCZ58647.1"/>
    </source>
</evidence>
<dbReference type="eggNOG" id="ENOG5031DQ0">
    <property type="taxonomic scope" value="Bacteria"/>
</dbReference>
<evidence type="ECO:0000313" key="4">
    <source>
        <dbReference type="Proteomes" id="UP000024547"/>
    </source>
</evidence>
<dbReference type="Proteomes" id="UP000024547">
    <property type="component" value="Unassembled WGS sequence"/>
</dbReference>
<reference evidence="2 5" key="2">
    <citation type="journal article" date="2018" name="Nat. Biotechnol.">
        <title>A standardized bacterial taxonomy based on genome phylogeny substantially revises the tree of life.</title>
        <authorList>
            <person name="Parks D.H."/>
            <person name="Chuvochina M."/>
            <person name="Waite D.W."/>
            <person name="Rinke C."/>
            <person name="Skarshewski A."/>
            <person name="Chaumeil P.A."/>
            <person name="Hugenholtz P."/>
        </authorList>
    </citation>
    <scope>NUCLEOTIDE SEQUENCE [LARGE SCALE GENOMIC DNA]</scope>
    <source>
        <strain evidence="2">UBA8557</strain>
    </source>
</reference>
<dbReference type="STRING" id="1280948.HY36_09720"/>
<keyword evidence="4" id="KW-1185">Reference proteome</keyword>
<dbReference type="InterPro" id="IPR037126">
    <property type="entry name" value="PdaC/RsiV-like_sf"/>
</dbReference>
<dbReference type="InterPro" id="IPR025303">
    <property type="entry name" value="PdaC"/>
</dbReference>
<dbReference type="PROSITE" id="PS51257">
    <property type="entry name" value="PROKAR_LIPOPROTEIN"/>
    <property type="match status" value="1"/>
</dbReference>
<dbReference type="AlphaFoldDB" id="A0A059DYM3"/>
<dbReference type="PATRIC" id="fig|1280948.3.peg.3062"/>
<organism evidence="3 4">
    <name type="scientific">Hyphomonas atlantica</name>
    <dbReference type="NCBI Taxonomy" id="1280948"/>
    <lineage>
        <taxon>Bacteria</taxon>
        <taxon>Pseudomonadati</taxon>
        <taxon>Pseudomonadota</taxon>
        <taxon>Alphaproteobacteria</taxon>
        <taxon>Hyphomonadales</taxon>
        <taxon>Hyphomonadaceae</taxon>
        <taxon>Hyphomonas</taxon>
    </lineage>
</organism>
<evidence type="ECO:0000259" key="1">
    <source>
        <dbReference type="Pfam" id="PF13739"/>
    </source>
</evidence>
<dbReference type="Gene3D" id="3.30.565.40">
    <property type="entry name" value="Fervidobacterium nodosum Rt17-B1 like"/>
    <property type="match status" value="1"/>
</dbReference>
<dbReference type="RefSeq" id="WP_035554497.1">
    <property type="nucleotide sequence ID" value="NZ_AWFH01000056.1"/>
</dbReference>
<proteinExistence type="predicted"/>
<dbReference type="Gene3D" id="3.90.640.20">
    <property type="entry name" value="Heat-shock cognate protein, ATPase"/>
    <property type="match status" value="1"/>
</dbReference>
<evidence type="ECO:0000313" key="5">
    <source>
        <dbReference type="Proteomes" id="UP000259173"/>
    </source>
</evidence>
<reference evidence="3 4" key="1">
    <citation type="journal article" date="2014" name="Antonie Van Leeuwenhoek">
        <title>Hyphomonas beringensis sp. nov. and Hyphomonas chukchiensis sp. nov., isolated from surface seawater of the Bering Sea and Chukchi Sea.</title>
        <authorList>
            <person name="Li C."/>
            <person name="Lai Q."/>
            <person name="Li G."/>
            <person name="Dong C."/>
            <person name="Wang J."/>
            <person name="Liao Y."/>
            <person name="Shao Z."/>
        </authorList>
    </citation>
    <scope>NUCLEOTIDE SEQUENCE [LARGE SCALE GENOMIC DNA]</scope>
    <source>
        <strain evidence="3 4">22II1-22F38</strain>
    </source>
</reference>
<sequence length="289" mass="31532">MKKLVLAALTGAVLLTAGCQKKVRDLSDVSETQDGPGEAGGDDASLDVATIASVDDLPREIIVEEDFLLAEVEIDEAAFAKAPAIGMDLVESAQIRIEAMSEDAKAYREADPDYFRAYGLRIKWDVVAEAGNIMSLEGFHYTFTGGAHGNYFTDGRLYDATTGEPMRLSRFFQKPQAAIEAHMPVVWQEIAKQKAAKSGSVSQLERFEAEARELVSADMVLAGETSFVPSDKPGKFGGYAVHFAPYDIGSYAEGAYHVTIPQNLFRDTLKQQYMALFDGEPVKVERLGD</sequence>
<comment type="caution">
    <text evidence="3">The sequence shown here is derived from an EMBL/GenBank/DDBJ whole genome shotgun (WGS) entry which is preliminary data.</text>
</comment>
<accession>A0A059DYM3</accession>
<dbReference type="EMBL" id="DMBR01000156">
    <property type="protein sequence ID" value="HAE93958.1"/>
    <property type="molecule type" value="Genomic_DNA"/>
</dbReference>
<dbReference type="Proteomes" id="UP000259173">
    <property type="component" value="Unassembled WGS sequence"/>
</dbReference>
<gene>
    <name evidence="2" type="ORF">DCG65_05320</name>
    <name evidence="3" type="ORF">HY36_09720</name>
</gene>
<dbReference type="Pfam" id="PF13739">
    <property type="entry name" value="PdaC"/>
    <property type="match status" value="1"/>
</dbReference>